<organism evidence="1 2">
    <name type="scientific">Dictyobacter kobayashii</name>
    <dbReference type="NCBI Taxonomy" id="2014872"/>
    <lineage>
        <taxon>Bacteria</taxon>
        <taxon>Bacillati</taxon>
        <taxon>Chloroflexota</taxon>
        <taxon>Ktedonobacteria</taxon>
        <taxon>Ktedonobacterales</taxon>
        <taxon>Dictyobacteraceae</taxon>
        <taxon>Dictyobacter</taxon>
    </lineage>
</organism>
<gene>
    <name evidence="1" type="ORF">KDK_24750</name>
</gene>
<keyword evidence="2" id="KW-1185">Reference proteome</keyword>
<evidence type="ECO:0000313" key="2">
    <source>
        <dbReference type="Proteomes" id="UP000287188"/>
    </source>
</evidence>
<proteinExistence type="predicted"/>
<dbReference type="RefSeq" id="WP_126550178.1">
    <property type="nucleotide sequence ID" value="NZ_BIFS01000001.1"/>
</dbReference>
<dbReference type="AlphaFoldDB" id="A0A402AHY9"/>
<sequence>MGIIHFGRGPQTQKLSQEQCEAEITRLAEKAKHNNIPFAQRGSKVHLGNEQSSRHIEIDTSYYEGAEDAIADWMDRRGSQASNYIRNGQPRDAGLVYCDACEGYYYPHEH</sequence>
<protein>
    <submittedName>
        <fullName evidence="1">Uncharacterized protein</fullName>
    </submittedName>
</protein>
<evidence type="ECO:0000313" key="1">
    <source>
        <dbReference type="EMBL" id="GCE18675.1"/>
    </source>
</evidence>
<dbReference type="Proteomes" id="UP000287188">
    <property type="component" value="Unassembled WGS sequence"/>
</dbReference>
<name>A0A402AHY9_9CHLR</name>
<comment type="caution">
    <text evidence="1">The sequence shown here is derived from an EMBL/GenBank/DDBJ whole genome shotgun (WGS) entry which is preliminary data.</text>
</comment>
<accession>A0A402AHY9</accession>
<reference evidence="2" key="1">
    <citation type="submission" date="2018-12" db="EMBL/GenBank/DDBJ databases">
        <title>Tengunoibacter tsumagoiensis gen. nov., sp. nov., Dictyobacter kobayashii sp. nov., D. alpinus sp. nov., and D. joshuensis sp. nov. and description of Dictyobacteraceae fam. nov. within the order Ktedonobacterales isolated from Tengu-no-mugimeshi.</title>
        <authorList>
            <person name="Wang C.M."/>
            <person name="Zheng Y."/>
            <person name="Sakai Y."/>
            <person name="Toyoda A."/>
            <person name="Minakuchi Y."/>
            <person name="Abe K."/>
            <person name="Yokota A."/>
            <person name="Yabe S."/>
        </authorList>
    </citation>
    <scope>NUCLEOTIDE SEQUENCE [LARGE SCALE GENOMIC DNA]</scope>
    <source>
        <strain evidence="2">Uno11</strain>
    </source>
</reference>
<dbReference type="EMBL" id="BIFS01000001">
    <property type="protein sequence ID" value="GCE18675.1"/>
    <property type="molecule type" value="Genomic_DNA"/>
</dbReference>